<accession>A0A0C2D6H6</accession>
<dbReference type="Proteomes" id="UP000031599">
    <property type="component" value="Unassembled WGS sequence"/>
</dbReference>
<gene>
    <name evidence="2" type="ORF">DB30_07776</name>
</gene>
<comment type="caution">
    <text evidence="2">The sequence shown here is derived from an EMBL/GenBank/DDBJ whole genome shotgun (WGS) entry which is preliminary data.</text>
</comment>
<dbReference type="EMBL" id="JMCC02000009">
    <property type="protein sequence ID" value="KIG18761.1"/>
    <property type="molecule type" value="Genomic_DNA"/>
</dbReference>
<evidence type="ECO:0000313" key="3">
    <source>
        <dbReference type="Proteomes" id="UP000031599"/>
    </source>
</evidence>
<proteinExistence type="predicted"/>
<dbReference type="AlphaFoldDB" id="A0A0C2D6H6"/>
<keyword evidence="1" id="KW-0812">Transmembrane</keyword>
<organism evidence="2 3">
    <name type="scientific">Enhygromyxa salina</name>
    <dbReference type="NCBI Taxonomy" id="215803"/>
    <lineage>
        <taxon>Bacteria</taxon>
        <taxon>Pseudomonadati</taxon>
        <taxon>Myxococcota</taxon>
        <taxon>Polyangia</taxon>
        <taxon>Nannocystales</taxon>
        <taxon>Nannocystaceae</taxon>
        <taxon>Enhygromyxa</taxon>
    </lineage>
</organism>
<dbReference type="RefSeq" id="WP_165703629.1">
    <property type="nucleotide sequence ID" value="NZ_JMCC02000009.1"/>
</dbReference>
<feature type="transmembrane region" description="Helical" evidence="1">
    <location>
        <begin position="16"/>
        <end position="35"/>
    </location>
</feature>
<sequence length="51" mass="5209">MSAKFDPNIELNPNPILAMVLVLVIAGFAIVYAIVSTGDVKPDAAAPAAAQ</sequence>
<keyword evidence="1" id="KW-1133">Transmembrane helix</keyword>
<evidence type="ECO:0000256" key="1">
    <source>
        <dbReference type="SAM" id="Phobius"/>
    </source>
</evidence>
<reference evidence="2 3" key="1">
    <citation type="submission" date="2014-12" db="EMBL/GenBank/DDBJ databases">
        <title>Genome assembly of Enhygromyxa salina DSM 15201.</title>
        <authorList>
            <person name="Sharma G."/>
            <person name="Subramanian S."/>
        </authorList>
    </citation>
    <scope>NUCLEOTIDE SEQUENCE [LARGE SCALE GENOMIC DNA]</scope>
    <source>
        <strain evidence="2 3">DSM 15201</strain>
    </source>
</reference>
<evidence type="ECO:0000313" key="2">
    <source>
        <dbReference type="EMBL" id="KIG18761.1"/>
    </source>
</evidence>
<protein>
    <submittedName>
        <fullName evidence="2">Uncharacterized protein</fullName>
    </submittedName>
</protein>
<keyword evidence="1" id="KW-0472">Membrane</keyword>
<name>A0A0C2D6H6_9BACT</name>